<proteinExistence type="predicted"/>
<dbReference type="OrthoDB" id="7876511at2"/>
<evidence type="ECO:0000313" key="3">
    <source>
        <dbReference type="Proteomes" id="UP000193870"/>
    </source>
</evidence>
<feature type="signal peptide" evidence="1">
    <location>
        <begin position="1"/>
        <end position="21"/>
    </location>
</feature>
<name>A0A1Y5SGH2_9RHOB</name>
<evidence type="ECO:0000256" key="1">
    <source>
        <dbReference type="SAM" id="SignalP"/>
    </source>
</evidence>
<protein>
    <submittedName>
        <fullName evidence="2">Uncharacterized protein</fullName>
    </submittedName>
</protein>
<reference evidence="2 3" key="1">
    <citation type="submission" date="2017-03" db="EMBL/GenBank/DDBJ databases">
        <authorList>
            <person name="Afonso C.L."/>
            <person name="Miller P.J."/>
            <person name="Scott M.A."/>
            <person name="Spackman E."/>
            <person name="Goraichik I."/>
            <person name="Dimitrov K.M."/>
            <person name="Suarez D.L."/>
            <person name="Swayne D.E."/>
        </authorList>
    </citation>
    <scope>NUCLEOTIDE SEQUENCE [LARGE SCALE GENOMIC DNA]</scope>
    <source>
        <strain evidence="2 3">CECT 7066</strain>
    </source>
</reference>
<dbReference type="Proteomes" id="UP000193870">
    <property type="component" value="Unassembled WGS sequence"/>
</dbReference>
<keyword evidence="3" id="KW-1185">Reference proteome</keyword>
<keyword evidence="1" id="KW-0732">Signal</keyword>
<organism evidence="2 3">
    <name type="scientific">Palleronia marisminoris</name>
    <dbReference type="NCBI Taxonomy" id="315423"/>
    <lineage>
        <taxon>Bacteria</taxon>
        <taxon>Pseudomonadati</taxon>
        <taxon>Pseudomonadota</taxon>
        <taxon>Alphaproteobacteria</taxon>
        <taxon>Rhodobacterales</taxon>
        <taxon>Roseobacteraceae</taxon>
        <taxon>Palleronia</taxon>
    </lineage>
</organism>
<feature type="chain" id="PRO_5011003099" evidence="1">
    <location>
        <begin position="22"/>
        <end position="101"/>
    </location>
</feature>
<dbReference type="AlphaFoldDB" id="A0A1Y5SGH2"/>
<dbReference type="EMBL" id="FWFV01000004">
    <property type="protein sequence ID" value="SLN40140.1"/>
    <property type="molecule type" value="Genomic_DNA"/>
</dbReference>
<evidence type="ECO:0000313" key="2">
    <source>
        <dbReference type="EMBL" id="SLN40140.1"/>
    </source>
</evidence>
<dbReference type="RefSeq" id="WP_085853711.1">
    <property type="nucleotide sequence ID" value="NZ_FOPF01000004.1"/>
</dbReference>
<sequence length="101" mass="10798">MQAIHILAFAATALVASPALAERALVSDTGAVYAEKVSHSASRLTTRSETILLTEACTAEIPGRGRGNWWWTDRGTTVSVGNYAVRFSDDVPFLSLSRCVG</sequence>
<accession>A0A1Y5SGH2</accession>
<gene>
    <name evidence="2" type="ORF">PAM7066_01707</name>
</gene>
<dbReference type="STRING" id="315423.SAMN04488020_10484"/>